<evidence type="ECO:0000259" key="6">
    <source>
        <dbReference type="PROSITE" id="PS50262"/>
    </source>
</evidence>
<dbReference type="AlphaFoldDB" id="A0AA88XHF8"/>
<dbReference type="Gene3D" id="1.20.1070.10">
    <property type="entry name" value="Rhodopsin 7-helix transmembrane proteins"/>
    <property type="match status" value="1"/>
</dbReference>
<feature type="transmembrane region" description="Helical" evidence="5">
    <location>
        <begin position="302"/>
        <end position="327"/>
    </location>
</feature>
<dbReference type="Pfam" id="PF10324">
    <property type="entry name" value="7TM_GPCR_Srw"/>
    <property type="match status" value="1"/>
</dbReference>
<gene>
    <name evidence="7" type="ORF">FSP39_003064</name>
</gene>
<dbReference type="GO" id="GO:0005886">
    <property type="term" value="C:plasma membrane"/>
    <property type="evidence" value="ECO:0007669"/>
    <property type="project" value="TreeGrafter"/>
</dbReference>
<dbReference type="PANTHER" id="PTHR46273:SF4">
    <property type="entry name" value="AT19640P"/>
    <property type="match status" value="1"/>
</dbReference>
<dbReference type="CDD" id="cd14978">
    <property type="entry name" value="7tmA_FMRFamide_R-like"/>
    <property type="match status" value="1"/>
</dbReference>
<feature type="transmembrane region" description="Helical" evidence="5">
    <location>
        <begin position="102"/>
        <end position="122"/>
    </location>
</feature>
<dbReference type="Proteomes" id="UP001186944">
    <property type="component" value="Unassembled WGS sequence"/>
</dbReference>
<dbReference type="InterPro" id="IPR000276">
    <property type="entry name" value="GPCR_Rhodpsn"/>
</dbReference>
<dbReference type="InterPro" id="IPR017452">
    <property type="entry name" value="GPCR_Rhodpsn_7TM"/>
</dbReference>
<evidence type="ECO:0000313" key="8">
    <source>
        <dbReference type="Proteomes" id="UP001186944"/>
    </source>
</evidence>
<comment type="subcellular location">
    <subcellularLocation>
        <location evidence="1">Membrane</location>
    </subcellularLocation>
</comment>
<feature type="domain" description="G-protein coupled receptors family 1 profile" evidence="6">
    <location>
        <begin position="82"/>
        <end position="358"/>
    </location>
</feature>
<protein>
    <recommendedName>
        <fullName evidence="6">G-protein coupled receptors family 1 profile domain-containing protein</fullName>
    </recommendedName>
</protein>
<dbReference type="GO" id="GO:0008528">
    <property type="term" value="F:G protein-coupled peptide receptor activity"/>
    <property type="evidence" value="ECO:0007669"/>
    <property type="project" value="InterPro"/>
</dbReference>
<reference evidence="7" key="1">
    <citation type="submission" date="2019-08" db="EMBL/GenBank/DDBJ databases">
        <title>The improved chromosome-level genome for the pearl oyster Pinctada fucata martensii using PacBio sequencing and Hi-C.</title>
        <authorList>
            <person name="Zheng Z."/>
        </authorList>
    </citation>
    <scope>NUCLEOTIDE SEQUENCE</scope>
    <source>
        <strain evidence="7">ZZ-2019</strain>
        <tissue evidence="7">Adductor muscle</tissue>
    </source>
</reference>
<evidence type="ECO:0000256" key="3">
    <source>
        <dbReference type="ARBA" id="ARBA00022989"/>
    </source>
</evidence>
<evidence type="ECO:0000256" key="2">
    <source>
        <dbReference type="ARBA" id="ARBA00022692"/>
    </source>
</evidence>
<feature type="transmembrane region" description="Helical" evidence="5">
    <location>
        <begin position="67"/>
        <end position="90"/>
    </location>
</feature>
<sequence>MDFKEMILLIDKILKKSAEQGNNITRQDLFSMNYTVLFSLLNPYLENIRETTSLSPLRKFEISYNKIHGYASLVTIIFGVLTNIIVITVLKQKKMRTPVNIILQSLAVFDTLTMVAYVPFAIKFYVIYSPGVVSPEAWTLPWAHAAAFITSFTATTHTISIWLVVNLSIFRFVHIRKMVASSTTRSQKICLAKKLIFCTTCISILVMIPHYLNHEIKATEIETINVTFYSLKEFELVSADTKPLVLVNFLLYAVVGKIIPCILIVIFGGLLLYHVAIKARARRRKFYLSNNTINNRSSRMTVILLVVMVIFILIECPQGVLLIMSLFVPQFYNNVYVSLGDVMDMAALLNNSFNFTLYCSMSAQFRQTFLRMYVHRVLKLCKRPSN</sequence>
<feature type="transmembrane region" description="Helical" evidence="5">
    <location>
        <begin position="142"/>
        <end position="170"/>
    </location>
</feature>
<evidence type="ECO:0000313" key="7">
    <source>
        <dbReference type="EMBL" id="KAK3085421.1"/>
    </source>
</evidence>
<dbReference type="PANTHER" id="PTHR46273">
    <property type="entry name" value="MYOSUPPRESSIN RECEPTOR 1, ISOFORM B-RELATED"/>
    <property type="match status" value="1"/>
</dbReference>
<keyword evidence="3 5" id="KW-1133">Transmembrane helix</keyword>
<dbReference type="InterPro" id="IPR019427">
    <property type="entry name" value="7TM_GPCR_serpentine_rcpt_Srw"/>
</dbReference>
<keyword evidence="2 5" id="KW-0812">Transmembrane</keyword>
<evidence type="ECO:0000256" key="4">
    <source>
        <dbReference type="ARBA" id="ARBA00023136"/>
    </source>
</evidence>
<evidence type="ECO:0000256" key="1">
    <source>
        <dbReference type="ARBA" id="ARBA00004370"/>
    </source>
</evidence>
<dbReference type="EMBL" id="VSWD01000012">
    <property type="protein sequence ID" value="KAK3085421.1"/>
    <property type="molecule type" value="Genomic_DNA"/>
</dbReference>
<comment type="caution">
    <text evidence="7">The sequence shown here is derived from an EMBL/GenBank/DDBJ whole genome shotgun (WGS) entry which is preliminary data.</text>
</comment>
<name>A0AA88XHF8_PINIB</name>
<dbReference type="InterPro" id="IPR053219">
    <property type="entry name" value="GPCR_Dmsr-1"/>
</dbReference>
<organism evidence="7 8">
    <name type="scientific">Pinctada imbricata</name>
    <name type="common">Atlantic pearl-oyster</name>
    <name type="synonym">Pinctada martensii</name>
    <dbReference type="NCBI Taxonomy" id="66713"/>
    <lineage>
        <taxon>Eukaryota</taxon>
        <taxon>Metazoa</taxon>
        <taxon>Spiralia</taxon>
        <taxon>Lophotrochozoa</taxon>
        <taxon>Mollusca</taxon>
        <taxon>Bivalvia</taxon>
        <taxon>Autobranchia</taxon>
        <taxon>Pteriomorphia</taxon>
        <taxon>Pterioida</taxon>
        <taxon>Pterioidea</taxon>
        <taxon>Pteriidae</taxon>
        <taxon>Pinctada</taxon>
    </lineage>
</organism>
<dbReference type="PROSITE" id="PS50262">
    <property type="entry name" value="G_PROTEIN_RECEP_F1_2"/>
    <property type="match status" value="1"/>
</dbReference>
<feature type="transmembrane region" description="Helical" evidence="5">
    <location>
        <begin position="191"/>
        <end position="212"/>
    </location>
</feature>
<dbReference type="SUPFAM" id="SSF81321">
    <property type="entry name" value="Family A G protein-coupled receptor-like"/>
    <property type="match status" value="1"/>
</dbReference>
<keyword evidence="8" id="KW-1185">Reference proteome</keyword>
<proteinExistence type="predicted"/>
<dbReference type="PRINTS" id="PR00237">
    <property type="entry name" value="GPCRRHODOPSN"/>
</dbReference>
<evidence type="ECO:0000256" key="5">
    <source>
        <dbReference type="SAM" id="Phobius"/>
    </source>
</evidence>
<accession>A0AA88XHF8</accession>
<feature type="transmembrane region" description="Helical" evidence="5">
    <location>
        <begin position="249"/>
        <end position="275"/>
    </location>
</feature>
<keyword evidence="4 5" id="KW-0472">Membrane</keyword>